<organism evidence="2 3">
    <name type="scientific">Enterococcus larvae</name>
    <dbReference type="NCBI Taxonomy" id="2794352"/>
    <lineage>
        <taxon>Bacteria</taxon>
        <taxon>Bacillati</taxon>
        <taxon>Bacillota</taxon>
        <taxon>Bacilli</taxon>
        <taxon>Lactobacillales</taxon>
        <taxon>Enterococcaceae</taxon>
        <taxon>Enterococcus</taxon>
    </lineage>
</organism>
<gene>
    <name evidence="2" type="ORF">I6N96_06845</name>
</gene>
<dbReference type="RefSeq" id="WP_209556821.1">
    <property type="nucleotide sequence ID" value="NZ_JAEDXU010000003.1"/>
</dbReference>
<feature type="transmembrane region" description="Helical" evidence="1">
    <location>
        <begin position="48"/>
        <end position="64"/>
    </location>
</feature>
<name>A0ABS4CHS0_9ENTE</name>
<proteinExistence type="predicted"/>
<reference evidence="2 3" key="1">
    <citation type="submission" date="2020-12" db="EMBL/GenBank/DDBJ databases">
        <title>Vagococcus allomyrinae sp. nov. and Enterococcus lavae sp. nov., isolated from the larvae of Allomyrina dichotoma.</title>
        <authorList>
            <person name="Lee S.D."/>
        </authorList>
    </citation>
    <scope>NUCLEOTIDE SEQUENCE [LARGE SCALE GENOMIC DNA]</scope>
    <source>
        <strain evidence="2 3">BWM-S5</strain>
    </source>
</reference>
<evidence type="ECO:0000313" key="2">
    <source>
        <dbReference type="EMBL" id="MBP1045994.1"/>
    </source>
</evidence>
<dbReference type="EMBL" id="JAEDXU010000003">
    <property type="protein sequence ID" value="MBP1045994.1"/>
    <property type="molecule type" value="Genomic_DNA"/>
</dbReference>
<dbReference type="Proteomes" id="UP000673375">
    <property type="component" value="Unassembled WGS sequence"/>
</dbReference>
<protein>
    <recommendedName>
        <fullName evidence="4">ABC transporter permease</fullName>
    </recommendedName>
</protein>
<feature type="transmembrane region" description="Helical" evidence="1">
    <location>
        <begin position="181"/>
        <end position="201"/>
    </location>
</feature>
<evidence type="ECO:0000256" key="1">
    <source>
        <dbReference type="SAM" id="Phobius"/>
    </source>
</evidence>
<comment type="caution">
    <text evidence="2">The sequence shown here is derived from an EMBL/GenBank/DDBJ whole genome shotgun (WGS) entry which is preliminary data.</text>
</comment>
<keyword evidence="3" id="KW-1185">Reference proteome</keyword>
<keyword evidence="1" id="KW-0472">Membrane</keyword>
<feature type="transmembrane region" description="Helical" evidence="1">
    <location>
        <begin position="16"/>
        <end position="36"/>
    </location>
</feature>
<feature type="transmembrane region" description="Helical" evidence="1">
    <location>
        <begin position="84"/>
        <end position="109"/>
    </location>
</feature>
<evidence type="ECO:0008006" key="4">
    <source>
        <dbReference type="Google" id="ProtNLM"/>
    </source>
</evidence>
<feature type="transmembrane region" description="Helical" evidence="1">
    <location>
        <begin position="121"/>
        <end position="143"/>
    </location>
</feature>
<keyword evidence="1" id="KW-1133">Transmembrane helix</keyword>
<accession>A0ABS4CHS0</accession>
<sequence length="207" mass="23647">MVKVRSVAETFIRCHYLRYMLGGVLFLLLLPSIVSLENLDMFQSAKVLEYWYSLIGLLLLFPLYLPDNEEEALAIIRSKRTSYSWIVCVRLIIESVYAVFLLILLLIMMKHGHSTFSVAYFLIRGSGAAFFLGGLSALVFAVVRHPVPSLLVPFFYYLVNMMNKEEYFGYVDLFSVAQNSWLSGLTQLLTGCLLFWISISLTKKAKL</sequence>
<keyword evidence="1" id="KW-0812">Transmembrane</keyword>
<evidence type="ECO:0000313" key="3">
    <source>
        <dbReference type="Proteomes" id="UP000673375"/>
    </source>
</evidence>